<dbReference type="PANTHER" id="PTHR30574:SF1">
    <property type="entry name" value="SULPHUR TRANSPORT DOMAIN-CONTAINING PROTEIN"/>
    <property type="match status" value="1"/>
</dbReference>
<keyword evidence="4" id="KW-0997">Cell inner membrane</keyword>
<evidence type="ECO:0000313" key="11">
    <source>
        <dbReference type="Proteomes" id="UP000500826"/>
    </source>
</evidence>
<evidence type="ECO:0000256" key="2">
    <source>
        <dbReference type="ARBA" id="ARBA00022448"/>
    </source>
</evidence>
<keyword evidence="7 9" id="KW-0472">Membrane</keyword>
<reference evidence="10 11" key="2">
    <citation type="submission" date="2020-05" db="EMBL/GenBank/DDBJ databases">
        <authorList>
            <person name="Khan S.A."/>
            <person name="Jeon C.O."/>
            <person name="Chun B.H."/>
        </authorList>
    </citation>
    <scope>NUCLEOTIDE SEQUENCE [LARGE SCALE GENOMIC DNA]</scope>
    <source>
        <strain evidence="10 11">H242</strain>
    </source>
</reference>
<evidence type="ECO:0000256" key="3">
    <source>
        <dbReference type="ARBA" id="ARBA00022475"/>
    </source>
</evidence>
<evidence type="ECO:0000313" key="10">
    <source>
        <dbReference type="EMBL" id="QJW84492.1"/>
    </source>
</evidence>
<evidence type="ECO:0000256" key="1">
    <source>
        <dbReference type="ARBA" id="ARBA00004429"/>
    </source>
</evidence>
<evidence type="ECO:0000256" key="5">
    <source>
        <dbReference type="ARBA" id="ARBA00022692"/>
    </source>
</evidence>
<evidence type="ECO:0000256" key="7">
    <source>
        <dbReference type="ARBA" id="ARBA00023136"/>
    </source>
</evidence>
<evidence type="ECO:0000256" key="9">
    <source>
        <dbReference type="SAM" id="Phobius"/>
    </source>
</evidence>
<reference evidence="10 11" key="1">
    <citation type="submission" date="2020-05" db="EMBL/GenBank/DDBJ databases">
        <title>Ramlibacter rhizophilus sp. nov., isolated from rhizosphere soil of national flower Mugunghwa from South Korea.</title>
        <authorList>
            <person name="Zheng-Fei Y."/>
            <person name="Huan T."/>
        </authorList>
    </citation>
    <scope>NUCLEOTIDE SEQUENCE [LARGE SCALE GENOMIC DNA]</scope>
    <source>
        <strain evidence="10 11">H242</strain>
    </source>
</reference>
<dbReference type="PANTHER" id="PTHR30574">
    <property type="entry name" value="INNER MEMBRANE PROTEIN YEDE"/>
    <property type="match status" value="1"/>
</dbReference>
<feature type="transmembrane region" description="Helical" evidence="9">
    <location>
        <begin position="73"/>
        <end position="95"/>
    </location>
</feature>
<evidence type="ECO:0000256" key="4">
    <source>
        <dbReference type="ARBA" id="ARBA00022519"/>
    </source>
</evidence>
<evidence type="ECO:0000256" key="8">
    <source>
        <dbReference type="ARBA" id="ARBA00035655"/>
    </source>
</evidence>
<feature type="transmembrane region" description="Helical" evidence="9">
    <location>
        <begin position="7"/>
        <end position="31"/>
    </location>
</feature>
<proteinExistence type="inferred from homology"/>
<dbReference type="EMBL" id="CP053418">
    <property type="protein sequence ID" value="QJW84492.1"/>
    <property type="molecule type" value="Genomic_DNA"/>
</dbReference>
<evidence type="ECO:0000256" key="6">
    <source>
        <dbReference type="ARBA" id="ARBA00022989"/>
    </source>
</evidence>
<comment type="subcellular location">
    <subcellularLocation>
        <location evidence="1">Cell inner membrane</location>
        <topology evidence="1">Multi-pass membrane protein</topology>
    </subcellularLocation>
</comment>
<keyword evidence="2" id="KW-0813">Transport</keyword>
<name>A0ABX6P349_9BURK</name>
<protein>
    <submittedName>
        <fullName evidence="10">YeeE/YedE family protein</fullName>
    </submittedName>
</protein>
<dbReference type="Pfam" id="PF04143">
    <property type="entry name" value="Sulf_transp"/>
    <property type="match status" value="1"/>
</dbReference>
<keyword evidence="5 9" id="KW-0812">Transmembrane</keyword>
<organism evidence="10 11">
    <name type="scientific">Ramlibacter terrae</name>
    <dbReference type="NCBI Taxonomy" id="2732511"/>
    <lineage>
        <taxon>Bacteria</taxon>
        <taxon>Pseudomonadati</taxon>
        <taxon>Pseudomonadota</taxon>
        <taxon>Betaproteobacteria</taxon>
        <taxon>Burkholderiales</taxon>
        <taxon>Comamonadaceae</taxon>
        <taxon>Ramlibacter</taxon>
    </lineage>
</organism>
<dbReference type="InterPro" id="IPR007272">
    <property type="entry name" value="Sulf_transp_TsuA/YedE"/>
</dbReference>
<comment type="similarity">
    <text evidence="8">Belongs to the TsuA/YedE (TC 9.B.102) family.</text>
</comment>
<sequence>MVAKGDWIGGVAVGGLVAAALFLTGNLGFLAEHPETLEPAWLGTQSRRPEGLSFAAPMAHALDLLTLWTDKSMVATFGVMLALGVLVGSAVSAALRGEFKLESFRGPREIGEHVAGGVLMGFGGITALGCSVGNGVTGMAMLSSGALIATAGIVAGAGGRCCGRGAARAPLRACWRPRGSLGRDRHRGAGLQRVRLRHRAFSRSGSRIRRRRSVGKALVAASAATSLSYADCRSAAGVSGGRSR</sequence>
<keyword evidence="3" id="KW-1003">Cell membrane</keyword>
<keyword evidence="11" id="KW-1185">Reference proteome</keyword>
<gene>
    <name evidence="10" type="ORF">HK414_14540</name>
</gene>
<keyword evidence="6 9" id="KW-1133">Transmembrane helix</keyword>
<accession>A0ABX6P349</accession>
<dbReference type="Proteomes" id="UP000500826">
    <property type="component" value="Chromosome"/>
</dbReference>